<comment type="similarity">
    <text evidence="1">Belongs to the NmrA-type oxidoreductase family.</text>
</comment>
<dbReference type="RefSeq" id="XP_035339338.1">
    <property type="nucleotide sequence ID" value="XM_035483445.1"/>
</dbReference>
<evidence type="ECO:0000256" key="1">
    <source>
        <dbReference type="ARBA" id="ARBA00006328"/>
    </source>
</evidence>
<dbReference type="Gene3D" id="3.90.25.10">
    <property type="entry name" value="UDP-galactose 4-epimerase, domain 1"/>
    <property type="match status" value="1"/>
</dbReference>
<dbReference type="AlphaFoldDB" id="A0A7H8QGU4"/>
<dbReference type="GeneID" id="55987750"/>
<name>A0A7H8QGU4_TALRU</name>
<evidence type="ECO:0000313" key="5">
    <source>
        <dbReference type="EMBL" id="QKX53159.1"/>
    </source>
</evidence>
<feature type="domain" description="NmrA-like" evidence="4">
    <location>
        <begin position="9"/>
        <end position="281"/>
    </location>
</feature>
<dbReference type="InterPro" id="IPR051164">
    <property type="entry name" value="NmrA-like_oxidored"/>
</dbReference>
<dbReference type="GO" id="GO:0005634">
    <property type="term" value="C:nucleus"/>
    <property type="evidence" value="ECO:0007669"/>
    <property type="project" value="TreeGrafter"/>
</dbReference>
<keyword evidence="2" id="KW-0521">NADP</keyword>
<dbReference type="GO" id="GO:0016491">
    <property type="term" value="F:oxidoreductase activity"/>
    <property type="evidence" value="ECO:0007669"/>
    <property type="project" value="UniProtKB-KW"/>
</dbReference>
<dbReference type="InterPro" id="IPR036291">
    <property type="entry name" value="NAD(P)-bd_dom_sf"/>
</dbReference>
<reference evidence="6" key="1">
    <citation type="submission" date="2020-06" db="EMBL/GenBank/DDBJ databases">
        <title>A chromosome-scale genome assembly of Talaromyces rugulosus W13939.</title>
        <authorList>
            <person name="Wang B."/>
            <person name="Guo L."/>
            <person name="Ye K."/>
            <person name="Wang L."/>
        </authorList>
    </citation>
    <scope>NUCLEOTIDE SEQUENCE [LARGE SCALE GENOMIC DNA]</scope>
    <source>
        <strain evidence="6">W13939</strain>
    </source>
</reference>
<evidence type="ECO:0000259" key="4">
    <source>
        <dbReference type="Pfam" id="PF05368"/>
    </source>
</evidence>
<protein>
    <recommendedName>
        <fullName evidence="4">NmrA-like domain-containing protein</fullName>
    </recommendedName>
</protein>
<sequence length="309" mass="33459">MAEATSVPTVFVCSATGSQGGSVARQLRSLNWNVRATARNLDSPVAIALKAAGVQLSQGDWDNAEALAAGIAGCDKLFLCLFPNMADLSAETKQAQRIASIAKAAGVKQVVSSTSLGVSQLEAKIHVVEGSFMEKHLLGKKAVEQAVLDAGFESHTFLRPSFFMANFMEPKCVRYPEVRDKGTWTTSLTPETQFPLVDHQDIASLAVAVFQRPEELNGRAFNVASQILPIQRILDELADAAGRPGAFKAIFVRDDAEALGSPNALINSAKTMRSMSEYIDLDELSKYTPLTTFKDYLVREQASVKQTYP</sequence>
<dbReference type="SUPFAM" id="SSF51735">
    <property type="entry name" value="NAD(P)-binding Rossmann-fold domains"/>
    <property type="match status" value="1"/>
</dbReference>
<proteinExistence type="inferred from homology"/>
<dbReference type="KEGG" id="trg:TRUGW13939_00235"/>
<keyword evidence="6" id="KW-1185">Reference proteome</keyword>
<dbReference type="Gene3D" id="3.40.50.720">
    <property type="entry name" value="NAD(P)-binding Rossmann-like Domain"/>
    <property type="match status" value="1"/>
</dbReference>
<dbReference type="Proteomes" id="UP000509510">
    <property type="component" value="Chromosome I"/>
</dbReference>
<dbReference type="Pfam" id="PF05368">
    <property type="entry name" value="NmrA"/>
    <property type="match status" value="1"/>
</dbReference>
<gene>
    <name evidence="5" type="ORF">TRUGW13939_00235</name>
</gene>
<keyword evidence="3" id="KW-0560">Oxidoreductase</keyword>
<evidence type="ECO:0000313" key="6">
    <source>
        <dbReference type="Proteomes" id="UP000509510"/>
    </source>
</evidence>
<organism evidence="5 6">
    <name type="scientific">Talaromyces rugulosus</name>
    <name type="common">Penicillium rugulosum</name>
    <dbReference type="NCBI Taxonomy" id="121627"/>
    <lineage>
        <taxon>Eukaryota</taxon>
        <taxon>Fungi</taxon>
        <taxon>Dikarya</taxon>
        <taxon>Ascomycota</taxon>
        <taxon>Pezizomycotina</taxon>
        <taxon>Eurotiomycetes</taxon>
        <taxon>Eurotiomycetidae</taxon>
        <taxon>Eurotiales</taxon>
        <taxon>Trichocomaceae</taxon>
        <taxon>Talaromyces</taxon>
        <taxon>Talaromyces sect. Islandici</taxon>
    </lineage>
</organism>
<accession>A0A7H8QGU4</accession>
<dbReference type="PANTHER" id="PTHR42748:SF30">
    <property type="entry name" value="NMRA-LIKE DOMAIN-CONTAINING PROTEIN"/>
    <property type="match status" value="1"/>
</dbReference>
<dbReference type="OrthoDB" id="419598at2759"/>
<dbReference type="InterPro" id="IPR008030">
    <property type="entry name" value="NmrA-like"/>
</dbReference>
<dbReference type="PANTHER" id="PTHR42748">
    <property type="entry name" value="NITROGEN METABOLITE REPRESSION PROTEIN NMRA FAMILY MEMBER"/>
    <property type="match status" value="1"/>
</dbReference>
<evidence type="ECO:0000256" key="3">
    <source>
        <dbReference type="ARBA" id="ARBA00023002"/>
    </source>
</evidence>
<evidence type="ECO:0000256" key="2">
    <source>
        <dbReference type="ARBA" id="ARBA00022857"/>
    </source>
</evidence>
<dbReference type="EMBL" id="CP055898">
    <property type="protein sequence ID" value="QKX53159.1"/>
    <property type="molecule type" value="Genomic_DNA"/>
</dbReference>